<dbReference type="Pfam" id="PF04290">
    <property type="entry name" value="DctQ"/>
    <property type="match status" value="1"/>
</dbReference>
<keyword evidence="4 9" id="KW-0997">Cell inner membrane</keyword>
<evidence type="ECO:0000256" key="7">
    <source>
        <dbReference type="ARBA" id="ARBA00023136"/>
    </source>
</evidence>
<comment type="caution">
    <text evidence="11">The sequence shown here is derived from an EMBL/GenBank/DDBJ whole genome shotgun (WGS) entry which is preliminary data.</text>
</comment>
<dbReference type="PANTHER" id="PTHR35011:SF10">
    <property type="entry name" value="TRAP TRANSPORTER SMALL PERMEASE PROTEIN"/>
    <property type="match status" value="1"/>
</dbReference>
<evidence type="ECO:0000256" key="6">
    <source>
        <dbReference type="ARBA" id="ARBA00022989"/>
    </source>
</evidence>
<dbReference type="GO" id="GO:0015740">
    <property type="term" value="P:C4-dicarboxylate transport"/>
    <property type="evidence" value="ECO:0007669"/>
    <property type="project" value="TreeGrafter"/>
</dbReference>
<keyword evidence="7 9" id="KW-0472">Membrane</keyword>
<keyword evidence="2 9" id="KW-0813">Transport</keyword>
<dbReference type="Proteomes" id="UP000320314">
    <property type="component" value="Unassembled WGS sequence"/>
</dbReference>
<evidence type="ECO:0000256" key="9">
    <source>
        <dbReference type="RuleBase" id="RU369079"/>
    </source>
</evidence>
<evidence type="ECO:0000313" key="12">
    <source>
        <dbReference type="Proteomes" id="UP000320314"/>
    </source>
</evidence>
<keyword evidence="6 9" id="KW-1133">Transmembrane helix</keyword>
<accession>A0A506U3M8</accession>
<gene>
    <name evidence="11" type="ORF">FJU11_10350</name>
</gene>
<comment type="similarity">
    <text evidence="8 9">Belongs to the TRAP transporter small permease family.</text>
</comment>
<dbReference type="InterPro" id="IPR007387">
    <property type="entry name" value="TRAP_DctQ"/>
</dbReference>
<organism evidence="11 12">
    <name type="scientific">Pararhizobium mangrovi</name>
    <dbReference type="NCBI Taxonomy" id="2590452"/>
    <lineage>
        <taxon>Bacteria</taxon>
        <taxon>Pseudomonadati</taxon>
        <taxon>Pseudomonadota</taxon>
        <taxon>Alphaproteobacteria</taxon>
        <taxon>Hyphomicrobiales</taxon>
        <taxon>Rhizobiaceae</taxon>
        <taxon>Rhizobium/Agrobacterium group</taxon>
        <taxon>Pararhizobium</taxon>
    </lineage>
</organism>
<evidence type="ECO:0000256" key="8">
    <source>
        <dbReference type="ARBA" id="ARBA00038436"/>
    </source>
</evidence>
<feature type="transmembrane region" description="Helical" evidence="9">
    <location>
        <begin position="21"/>
        <end position="44"/>
    </location>
</feature>
<evidence type="ECO:0000313" key="11">
    <source>
        <dbReference type="EMBL" id="TPW27936.1"/>
    </source>
</evidence>
<evidence type="ECO:0000256" key="3">
    <source>
        <dbReference type="ARBA" id="ARBA00022475"/>
    </source>
</evidence>
<evidence type="ECO:0000256" key="5">
    <source>
        <dbReference type="ARBA" id="ARBA00022692"/>
    </source>
</evidence>
<keyword evidence="5 9" id="KW-0812">Transmembrane</keyword>
<keyword evidence="3" id="KW-1003">Cell membrane</keyword>
<dbReference type="EMBL" id="VHLH01000018">
    <property type="protein sequence ID" value="TPW27936.1"/>
    <property type="molecule type" value="Genomic_DNA"/>
</dbReference>
<comment type="subunit">
    <text evidence="9">The complex comprises the extracytoplasmic solute receptor protein and the two transmembrane proteins.</text>
</comment>
<evidence type="ECO:0000256" key="2">
    <source>
        <dbReference type="ARBA" id="ARBA00022448"/>
    </source>
</evidence>
<dbReference type="OrthoDB" id="6160477at2"/>
<feature type="domain" description="Tripartite ATP-independent periplasmic transporters DctQ component" evidence="10">
    <location>
        <begin position="28"/>
        <end position="157"/>
    </location>
</feature>
<comment type="function">
    <text evidence="9">Part of the tripartite ATP-independent periplasmic (TRAP) transport system.</text>
</comment>
<proteinExistence type="inferred from homology"/>
<dbReference type="AlphaFoldDB" id="A0A506U3M8"/>
<sequence length="196" mass="20807">MGKIESSIATISRWMARIGGIGLLGSAVLISIEVCLRSLGVGGLSVGAELASYALALGATWSLAYVVFERGHVRVDVVVMRLSPLWRSILDIVALASLAGVGFALSYGGLGVFETSLRLDAHSNTTLGMPLVLPQGAWLFGLCWFTLVAFVRTLQAATFLVRGDHSHIARIAGTPSADDEIEDVIHDTQGRMIGQE</sequence>
<dbReference type="GO" id="GO:0005886">
    <property type="term" value="C:plasma membrane"/>
    <property type="evidence" value="ECO:0007669"/>
    <property type="project" value="UniProtKB-SubCell"/>
</dbReference>
<evidence type="ECO:0000256" key="1">
    <source>
        <dbReference type="ARBA" id="ARBA00004429"/>
    </source>
</evidence>
<feature type="transmembrane region" description="Helical" evidence="9">
    <location>
        <begin position="137"/>
        <end position="161"/>
    </location>
</feature>
<protein>
    <recommendedName>
        <fullName evidence="9">TRAP transporter small permease protein</fullName>
    </recommendedName>
</protein>
<evidence type="ECO:0000256" key="4">
    <source>
        <dbReference type="ARBA" id="ARBA00022519"/>
    </source>
</evidence>
<dbReference type="GO" id="GO:0022857">
    <property type="term" value="F:transmembrane transporter activity"/>
    <property type="evidence" value="ECO:0007669"/>
    <property type="project" value="UniProtKB-UniRule"/>
</dbReference>
<keyword evidence="12" id="KW-1185">Reference proteome</keyword>
<feature type="transmembrane region" description="Helical" evidence="9">
    <location>
        <begin position="89"/>
        <end position="110"/>
    </location>
</feature>
<dbReference type="InterPro" id="IPR055348">
    <property type="entry name" value="DctQ"/>
</dbReference>
<reference evidence="11 12" key="1">
    <citation type="submission" date="2019-06" db="EMBL/GenBank/DDBJ databases">
        <authorList>
            <person name="Li M."/>
        </authorList>
    </citation>
    <scope>NUCLEOTIDE SEQUENCE [LARGE SCALE GENOMIC DNA]</scope>
    <source>
        <strain evidence="11 12">BGMRC6574</strain>
    </source>
</reference>
<evidence type="ECO:0000259" key="10">
    <source>
        <dbReference type="Pfam" id="PF04290"/>
    </source>
</evidence>
<feature type="transmembrane region" description="Helical" evidence="9">
    <location>
        <begin position="50"/>
        <end position="68"/>
    </location>
</feature>
<dbReference type="PANTHER" id="PTHR35011">
    <property type="entry name" value="2,3-DIKETO-L-GULONATE TRAP TRANSPORTER SMALL PERMEASE PROTEIN YIAM"/>
    <property type="match status" value="1"/>
</dbReference>
<comment type="subcellular location">
    <subcellularLocation>
        <location evidence="1 9">Cell inner membrane</location>
        <topology evidence="1 9">Multi-pass membrane protein</topology>
    </subcellularLocation>
</comment>
<name>A0A506U3M8_9HYPH</name>